<comment type="caution">
    <text evidence="6">The sequence shown here is derived from an EMBL/GenBank/DDBJ whole genome shotgun (WGS) entry which is preliminary data.</text>
</comment>
<dbReference type="Proteomes" id="UP001230220">
    <property type="component" value="Unassembled WGS sequence"/>
</dbReference>
<dbReference type="PANTHER" id="PTHR48105">
    <property type="entry name" value="THIOREDOXIN REDUCTASE 1-RELATED-RELATED"/>
    <property type="match status" value="1"/>
</dbReference>
<dbReference type="RefSeq" id="WP_307405586.1">
    <property type="nucleotide sequence ID" value="NZ_JAUSUR010000001.1"/>
</dbReference>
<sequence length="540" mass="59832">MNKDIYDVIIVGGGPAGLSAAIYMARAQFSVLVIEKETIGGQITITSEVVNYPGVIKTSGKELTEQMRIQAHNFGADFLIANVDEVELKEQLKTIKTNKGTYNSVGVILATGASPRMIGFDGEAEFRGRGVAYCATCDGEFFTGLEVFVIGGGFAAAEEAMFLTKYARKVTMIIREEDFTCAKSIAEEVKEHPNIEIHYETEIIKAIGEQQLTEAIFRNNATGVEWRYKAESNETFGIFVFAGYEPATALYKDQVEVDDYGYLITDRNQKTSIDGVYGAGDVCIKNLRQVATAVSDGAIASTSLEKYLPAAIETLNIQTKDVEKREQVQPQHSDDESESSDGFITSAMKAQLLPIIEKFNKHAVLKCMVTNDDLSKEIVEFAKEFTSISDKLSYEVIELQDDRYPGIYLFDEAGNDLRIQYHAVPGGHEFNSFVIALYNAVGPKQPVEDDTLSTIKKIEQPTNIKVMVSLSCTMCPDVVMATQRIAVENEHITAEMFDLSHFPQLKDKYNIMSVPCMIVNDTDLYFGKKDIQEVTSILNA</sequence>
<dbReference type="Gene3D" id="3.40.30.80">
    <property type="match status" value="1"/>
</dbReference>
<keyword evidence="7" id="KW-1185">Reference proteome</keyword>
<evidence type="ECO:0000313" key="7">
    <source>
        <dbReference type="Proteomes" id="UP001230220"/>
    </source>
</evidence>
<proteinExistence type="predicted"/>
<feature type="domain" description="FAD/NAD(P)-binding" evidence="4">
    <location>
        <begin position="6"/>
        <end position="297"/>
    </location>
</feature>
<evidence type="ECO:0000256" key="1">
    <source>
        <dbReference type="ARBA" id="ARBA00022630"/>
    </source>
</evidence>
<dbReference type="EMBL" id="JAUSUR010000001">
    <property type="protein sequence ID" value="MDQ0360014.1"/>
    <property type="molecule type" value="Genomic_DNA"/>
</dbReference>
<gene>
    <name evidence="6" type="ORF">J2S15_000745</name>
</gene>
<accession>A0ABU0DZE5</accession>
<keyword evidence="2 6" id="KW-0560">Oxidoreductase</keyword>
<dbReference type="SUPFAM" id="SSF51905">
    <property type="entry name" value="FAD/NAD(P)-binding domain"/>
    <property type="match status" value="1"/>
</dbReference>
<dbReference type="PRINTS" id="PR00469">
    <property type="entry name" value="PNDRDTASEII"/>
</dbReference>
<dbReference type="Pfam" id="PF07992">
    <property type="entry name" value="Pyr_redox_2"/>
    <property type="match status" value="1"/>
</dbReference>
<dbReference type="InterPro" id="IPR050097">
    <property type="entry name" value="Ferredoxin-NADP_redctase_2"/>
</dbReference>
<reference evidence="6 7" key="1">
    <citation type="submission" date="2023-07" db="EMBL/GenBank/DDBJ databases">
        <title>Genomic Encyclopedia of Type Strains, Phase IV (KMG-IV): sequencing the most valuable type-strain genomes for metagenomic binning, comparative biology and taxonomic classification.</title>
        <authorList>
            <person name="Goeker M."/>
        </authorList>
    </citation>
    <scope>NUCLEOTIDE SEQUENCE [LARGE SCALE GENOMIC DNA]</scope>
    <source>
        <strain evidence="6 7">DSM 16784</strain>
    </source>
</reference>
<dbReference type="InterPro" id="IPR012336">
    <property type="entry name" value="Thioredoxin-like_fold"/>
</dbReference>
<dbReference type="SUPFAM" id="SSF52833">
    <property type="entry name" value="Thioredoxin-like"/>
    <property type="match status" value="2"/>
</dbReference>
<protein>
    <submittedName>
        <fullName evidence="6">Thioredoxin reductase (NADPH)</fullName>
        <ecNumber evidence="6">1.8.1.9</ecNumber>
    </submittedName>
</protein>
<evidence type="ECO:0000256" key="3">
    <source>
        <dbReference type="SAM" id="MobiDB-lite"/>
    </source>
</evidence>
<dbReference type="GO" id="GO:0004791">
    <property type="term" value="F:thioredoxin-disulfide reductase (NADPH) activity"/>
    <property type="evidence" value="ECO:0007669"/>
    <property type="project" value="UniProtKB-EC"/>
</dbReference>
<dbReference type="NCBIfam" id="TIGR03143">
    <property type="entry name" value="AhpF_homolog"/>
    <property type="match status" value="1"/>
</dbReference>
<evidence type="ECO:0000259" key="5">
    <source>
        <dbReference type="Pfam" id="PF13192"/>
    </source>
</evidence>
<dbReference type="InterPro" id="IPR023753">
    <property type="entry name" value="FAD/NAD-binding_dom"/>
</dbReference>
<dbReference type="Gene3D" id="3.50.50.60">
    <property type="entry name" value="FAD/NAD(P)-binding domain"/>
    <property type="match status" value="2"/>
</dbReference>
<feature type="region of interest" description="Disordered" evidence="3">
    <location>
        <begin position="321"/>
        <end position="341"/>
    </location>
</feature>
<dbReference type="PRINTS" id="PR00368">
    <property type="entry name" value="FADPNR"/>
</dbReference>
<dbReference type="InterPro" id="IPR036249">
    <property type="entry name" value="Thioredoxin-like_sf"/>
</dbReference>
<evidence type="ECO:0000256" key="2">
    <source>
        <dbReference type="ARBA" id="ARBA00023002"/>
    </source>
</evidence>
<feature type="domain" description="Thioredoxin-like fold" evidence="5">
    <location>
        <begin position="463"/>
        <end position="534"/>
    </location>
</feature>
<organism evidence="6 7">
    <name type="scientific">Breznakia pachnodae</name>
    <dbReference type="NCBI Taxonomy" id="265178"/>
    <lineage>
        <taxon>Bacteria</taxon>
        <taxon>Bacillati</taxon>
        <taxon>Bacillota</taxon>
        <taxon>Erysipelotrichia</taxon>
        <taxon>Erysipelotrichales</taxon>
        <taxon>Erysipelotrichaceae</taxon>
        <taxon>Breznakia</taxon>
    </lineage>
</organism>
<name>A0ABU0DZE5_9FIRM</name>
<evidence type="ECO:0000259" key="4">
    <source>
        <dbReference type="Pfam" id="PF07992"/>
    </source>
</evidence>
<dbReference type="InterPro" id="IPR036188">
    <property type="entry name" value="FAD/NAD-bd_sf"/>
</dbReference>
<keyword evidence="1" id="KW-0285">Flavoprotein</keyword>
<dbReference type="InterPro" id="IPR017561">
    <property type="entry name" value="AhpF_homologue_put"/>
</dbReference>
<dbReference type="EC" id="1.8.1.9" evidence="6"/>
<evidence type="ECO:0000313" key="6">
    <source>
        <dbReference type="EMBL" id="MDQ0360014.1"/>
    </source>
</evidence>
<dbReference type="Pfam" id="PF13192">
    <property type="entry name" value="Thioredoxin_3"/>
    <property type="match status" value="1"/>
</dbReference>